<feature type="compositionally biased region" description="Polar residues" evidence="1">
    <location>
        <begin position="249"/>
        <end position="258"/>
    </location>
</feature>
<dbReference type="EMBL" id="KN822208">
    <property type="protein sequence ID" value="KIM52519.1"/>
    <property type="molecule type" value="Genomic_DNA"/>
</dbReference>
<feature type="compositionally biased region" description="Polar residues" evidence="1">
    <location>
        <begin position="185"/>
        <end position="195"/>
    </location>
</feature>
<feature type="compositionally biased region" description="Low complexity" evidence="1">
    <location>
        <begin position="267"/>
        <end position="277"/>
    </location>
</feature>
<feature type="region of interest" description="Disordered" evidence="1">
    <location>
        <begin position="145"/>
        <end position="225"/>
    </location>
</feature>
<name>A0A0C3D802_9AGAM</name>
<feature type="region of interest" description="Disordered" evidence="1">
    <location>
        <begin position="1"/>
        <end position="20"/>
    </location>
</feature>
<evidence type="ECO:0000313" key="2">
    <source>
        <dbReference type="EMBL" id="KIM52519.1"/>
    </source>
</evidence>
<feature type="compositionally biased region" description="Basic and acidic residues" evidence="1">
    <location>
        <begin position="145"/>
        <end position="155"/>
    </location>
</feature>
<gene>
    <name evidence="2" type="ORF">SCLCIDRAFT_32587</name>
</gene>
<feature type="compositionally biased region" description="Low complexity" evidence="1">
    <location>
        <begin position="156"/>
        <end position="169"/>
    </location>
</feature>
<dbReference type="AlphaFoldDB" id="A0A0C3D802"/>
<dbReference type="Proteomes" id="UP000053989">
    <property type="component" value="Unassembled WGS sequence"/>
</dbReference>
<feature type="compositionally biased region" description="Polar residues" evidence="1">
    <location>
        <begin position="1"/>
        <end position="11"/>
    </location>
</feature>
<keyword evidence="3" id="KW-1185">Reference proteome</keyword>
<accession>A0A0C3D802</accession>
<dbReference type="HOGENOM" id="CLU_850360_0_0_1"/>
<feature type="region of interest" description="Disordered" evidence="1">
    <location>
        <begin position="241"/>
        <end position="285"/>
    </location>
</feature>
<dbReference type="InParanoid" id="A0A0C3D802"/>
<proteinExistence type="predicted"/>
<evidence type="ECO:0000256" key="1">
    <source>
        <dbReference type="SAM" id="MobiDB-lite"/>
    </source>
</evidence>
<evidence type="ECO:0000313" key="3">
    <source>
        <dbReference type="Proteomes" id="UP000053989"/>
    </source>
</evidence>
<organism evidence="2 3">
    <name type="scientific">Scleroderma citrinum Foug A</name>
    <dbReference type="NCBI Taxonomy" id="1036808"/>
    <lineage>
        <taxon>Eukaryota</taxon>
        <taxon>Fungi</taxon>
        <taxon>Dikarya</taxon>
        <taxon>Basidiomycota</taxon>
        <taxon>Agaricomycotina</taxon>
        <taxon>Agaricomycetes</taxon>
        <taxon>Agaricomycetidae</taxon>
        <taxon>Boletales</taxon>
        <taxon>Sclerodermatineae</taxon>
        <taxon>Sclerodermataceae</taxon>
        <taxon>Scleroderma</taxon>
    </lineage>
</organism>
<feature type="compositionally biased region" description="Polar residues" evidence="1">
    <location>
        <begin position="203"/>
        <end position="219"/>
    </location>
</feature>
<reference evidence="3" key="2">
    <citation type="submission" date="2015-01" db="EMBL/GenBank/DDBJ databases">
        <title>Evolutionary Origins and Diversification of the Mycorrhizal Mutualists.</title>
        <authorList>
            <consortium name="DOE Joint Genome Institute"/>
            <consortium name="Mycorrhizal Genomics Consortium"/>
            <person name="Kohler A."/>
            <person name="Kuo A."/>
            <person name="Nagy L.G."/>
            <person name="Floudas D."/>
            <person name="Copeland A."/>
            <person name="Barry K.W."/>
            <person name="Cichocki N."/>
            <person name="Veneault-Fourrey C."/>
            <person name="LaButti K."/>
            <person name="Lindquist E.A."/>
            <person name="Lipzen A."/>
            <person name="Lundell T."/>
            <person name="Morin E."/>
            <person name="Murat C."/>
            <person name="Riley R."/>
            <person name="Ohm R."/>
            <person name="Sun H."/>
            <person name="Tunlid A."/>
            <person name="Henrissat B."/>
            <person name="Grigoriev I.V."/>
            <person name="Hibbett D.S."/>
            <person name="Martin F."/>
        </authorList>
    </citation>
    <scope>NUCLEOTIDE SEQUENCE [LARGE SCALE GENOMIC DNA]</scope>
    <source>
        <strain evidence="3">Foug A</strain>
    </source>
</reference>
<reference evidence="2 3" key="1">
    <citation type="submission" date="2014-04" db="EMBL/GenBank/DDBJ databases">
        <authorList>
            <consortium name="DOE Joint Genome Institute"/>
            <person name="Kuo A."/>
            <person name="Kohler A."/>
            <person name="Nagy L.G."/>
            <person name="Floudas D."/>
            <person name="Copeland A."/>
            <person name="Barry K.W."/>
            <person name="Cichocki N."/>
            <person name="Veneault-Fourrey C."/>
            <person name="LaButti K."/>
            <person name="Lindquist E.A."/>
            <person name="Lipzen A."/>
            <person name="Lundell T."/>
            <person name="Morin E."/>
            <person name="Murat C."/>
            <person name="Sun H."/>
            <person name="Tunlid A."/>
            <person name="Henrissat B."/>
            <person name="Grigoriev I.V."/>
            <person name="Hibbett D.S."/>
            <person name="Martin F."/>
            <person name="Nordberg H.P."/>
            <person name="Cantor M.N."/>
            <person name="Hua S.X."/>
        </authorList>
    </citation>
    <scope>NUCLEOTIDE SEQUENCE [LARGE SCALE GENOMIC DNA]</scope>
    <source>
        <strain evidence="2 3">Foug A</strain>
    </source>
</reference>
<sequence length="327" mass="34921">MDDPSASTPNRGSYDWAPPEANIVGQHDMAAAEGISNALASIPAIEVSSLDGEDITMDIGSMGGDHAKAADELIPALPVWMPPLSIDKERMESMMDWMPPSPTSTCVAMNQTDGHCIPTSLPSNLLVGTALTCTPGLARDLDAMSVDSDREERSTSDQSPGSSCPSSASTEWMPPFPPIIAQPPTQSSSRATQSHAWCPPSLPQATATSDVLSSPTPDSQKWMPPSLPIVAAGWIPPSPIQVPSPQVSGTASPSSALSNKWIPPSPEIEASSPEPASGSQRRFREHMRPEDVEYYEMLDRINGLQVHLNPFESEQWPAQGKLLHLSL</sequence>
<protein>
    <submittedName>
        <fullName evidence="2">Uncharacterized protein</fullName>
    </submittedName>
</protein>